<evidence type="ECO:0000313" key="13">
    <source>
        <dbReference type="Proteomes" id="UP001501627"/>
    </source>
</evidence>
<keyword evidence="4 10" id="KW-0378">Hydrolase</keyword>
<dbReference type="Gene3D" id="3.40.50.300">
    <property type="entry name" value="P-loop containing nucleotide triphosphate hydrolases"/>
    <property type="match status" value="2"/>
</dbReference>
<keyword evidence="3 10" id="KW-0227">DNA damage</keyword>
<reference evidence="13" key="1">
    <citation type="journal article" date="2019" name="Int. J. Syst. Evol. Microbiol.">
        <title>The Global Catalogue of Microorganisms (GCM) 10K type strain sequencing project: providing services to taxonomists for standard genome sequencing and annotation.</title>
        <authorList>
            <consortium name="The Broad Institute Genomics Platform"/>
            <consortium name="The Broad Institute Genome Sequencing Center for Infectious Disease"/>
            <person name="Wu L."/>
            <person name="Ma J."/>
        </authorList>
    </citation>
    <scope>NUCLEOTIDE SEQUENCE [LARGE SCALE GENOMIC DNA]</scope>
    <source>
        <strain evidence="13">JCM 17561</strain>
    </source>
</reference>
<evidence type="ECO:0000256" key="4">
    <source>
        <dbReference type="ARBA" id="ARBA00022801"/>
    </source>
</evidence>
<keyword evidence="8 10" id="KW-0238">DNA-binding</keyword>
<evidence type="ECO:0000259" key="11">
    <source>
        <dbReference type="Pfam" id="PF17946"/>
    </source>
</evidence>
<dbReference type="RefSeq" id="WP_344869038.1">
    <property type="nucleotide sequence ID" value="NZ_BAABBP010000010.1"/>
</dbReference>
<organism evidence="12 13">
    <name type="scientific">Comamonas faecalis</name>
    <dbReference type="NCBI Taxonomy" id="1387849"/>
    <lineage>
        <taxon>Bacteria</taxon>
        <taxon>Pseudomonadati</taxon>
        <taxon>Pseudomonadota</taxon>
        <taxon>Betaproteobacteria</taxon>
        <taxon>Burkholderiales</taxon>
        <taxon>Comamonadaceae</taxon>
        <taxon>Comamonas</taxon>
    </lineage>
</organism>
<dbReference type="InterPro" id="IPR006697">
    <property type="entry name" value="RecC"/>
</dbReference>
<dbReference type="Pfam" id="PF04257">
    <property type="entry name" value="Exonuc_V_gamma"/>
    <property type="match status" value="1"/>
</dbReference>
<evidence type="ECO:0000313" key="12">
    <source>
        <dbReference type="EMBL" id="GAA3992289.1"/>
    </source>
</evidence>
<name>A0ABP7R440_9BURK</name>
<dbReference type="Gene3D" id="3.40.50.10930">
    <property type="match status" value="1"/>
</dbReference>
<dbReference type="SUPFAM" id="SSF52980">
    <property type="entry name" value="Restriction endonuclease-like"/>
    <property type="match status" value="1"/>
</dbReference>
<dbReference type="PIRSF" id="PIRSF000980">
    <property type="entry name" value="RecC"/>
    <property type="match status" value="1"/>
</dbReference>
<evidence type="ECO:0000256" key="10">
    <source>
        <dbReference type="HAMAP-Rule" id="MF_01486"/>
    </source>
</evidence>
<dbReference type="Gene3D" id="1.10.10.990">
    <property type="match status" value="1"/>
</dbReference>
<evidence type="ECO:0000256" key="8">
    <source>
        <dbReference type="ARBA" id="ARBA00023125"/>
    </source>
</evidence>
<dbReference type="EMBL" id="BAABBP010000010">
    <property type="protein sequence ID" value="GAA3992289.1"/>
    <property type="molecule type" value="Genomic_DNA"/>
</dbReference>
<comment type="miscellaneous">
    <text evidence="10">In the RecBCD complex, RecB has a slow 3'-5' helicase, an exonuclease activity and loads RecA onto ssDNA, RecD has a fast 5'-3' helicase activity, while RecC stimulates the ATPase and processivity of the RecB helicase and contributes to recognition of the Chi site.</text>
</comment>
<dbReference type="InterPro" id="IPR027417">
    <property type="entry name" value="P-loop_NTPase"/>
</dbReference>
<dbReference type="SUPFAM" id="SSF52540">
    <property type="entry name" value="P-loop containing nucleoside triphosphate hydrolases"/>
    <property type="match status" value="2"/>
</dbReference>
<dbReference type="HAMAP" id="MF_01486">
    <property type="entry name" value="RecC"/>
    <property type="match status" value="1"/>
</dbReference>
<keyword evidence="5 10" id="KW-0347">Helicase</keyword>
<evidence type="ECO:0000256" key="2">
    <source>
        <dbReference type="ARBA" id="ARBA00022741"/>
    </source>
</evidence>
<accession>A0ABP7R440</accession>
<keyword evidence="2 10" id="KW-0547">Nucleotide-binding</keyword>
<keyword evidence="6 10" id="KW-0269">Exonuclease</keyword>
<dbReference type="PANTHER" id="PTHR30591">
    <property type="entry name" value="RECBCD ENZYME SUBUNIT RECC"/>
    <property type="match status" value="1"/>
</dbReference>
<evidence type="ECO:0000256" key="9">
    <source>
        <dbReference type="ARBA" id="ARBA00023204"/>
    </source>
</evidence>
<keyword evidence="1 10" id="KW-0540">Nuclease</keyword>
<comment type="similarity">
    <text evidence="10">Belongs to the RecC family.</text>
</comment>
<dbReference type="PANTHER" id="PTHR30591:SF1">
    <property type="entry name" value="RECBCD ENZYME SUBUNIT RECC"/>
    <property type="match status" value="1"/>
</dbReference>
<dbReference type="InterPro" id="IPR041500">
    <property type="entry name" value="RecC_C"/>
</dbReference>
<keyword evidence="7 10" id="KW-0067">ATP-binding</keyword>
<feature type="domain" description="RecC C-terminal" evidence="11">
    <location>
        <begin position="859"/>
        <end position="1117"/>
    </location>
</feature>
<dbReference type="InterPro" id="IPR013986">
    <property type="entry name" value="DExx_box_DNA_helicase_dom_sf"/>
</dbReference>
<keyword evidence="9 10" id="KW-0234">DNA repair</keyword>
<evidence type="ECO:0000256" key="1">
    <source>
        <dbReference type="ARBA" id="ARBA00022722"/>
    </source>
</evidence>
<dbReference type="Proteomes" id="UP001501627">
    <property type="component" value="Unassembled WGS sequence"/>
</dbReference>
<dbReference type="NCBIfam" id="TIGR01450">
    <property type="entry name" value="recC"/>
    <property type="match status" value="1"/>
</dbReference>
<protein>
    <recommendedName>
        <fullName evidence="10">RecBCD enzyme subunit RecC</fullName>
    </recommendedName>
    <alternativeName>
        <fullName evidence="10">Exonuclease V subunit RecC</fullName>
        <shortName evidence="10">ExoV subunit RecC</shortName>
    </alternativeName>
    <alternativeName>
        <fullName evidence="10">Helicase/nuclease RecBCD subunit RecC</fullName>
    </alternativeName>
</protein>
<keyword evidence="13" id="KW-1185">Reference proteome</keyword>
<proteinExistence type="inferred from homology"/>
<dbReference type="Gene3D" id="1.10.10.160">
    <property type="match status" value="1"/>
</dbReference>
<dbReference type="Pfam" id="PF17946">
    <property type="entry name" value="RecC_C"/>
    <property type="match status" value="1"/>
</dbReference>
<comment type="subunit">
    <text evidence="10">Heterotrimer of RecB, RecC and RecD. All subunits contribute to DNA-binding.</text>
</comment>
<evidence type="ECO:0000256" key="7">
    <source>
        <dbReference type="ARBA" id="ARBA00022840"/>
    </source>
</evidence>
<evidence type="ECO:0000256" key="3">
    <source>
        <dbReference type="ARBA" id="ARBA00022763"/>
    </source>
</evidence>
<dbReference type="InterPro" id="IPR011335">
    <property type="entry name" value="Restrct_endonuc-II-like"/>
</dbReference>
<comment type="caution">
    <text evidence="12">The sequence shown here is derived from an EMBL/GenBank/DDBJ whole genome shotgun (WGS) entry which is preliminary data.</text>
</comment>
<comment type="function">
    <text evidence="10">A helicase/nuclease that prepares dsDNA breaks (DSB) for recombinational DNA repair. Binds to DSBs and unwinds DNA via a highly rapid and processive ATP-dependent bidirectional helicase activity. Unwinds dsDNA until it encounters a Chi (crossover hotspot instigator) sequence from the 3' direction. Cuts ssDNA a few nucleotides 3' to the Chi site. The properties and activities of the enzyme are changed at Chi. The Chi-altered holoenzyme produces a long 3'-ssDNA overhang and facilitates RecA-binding to the ssDNA for homologous DNA recombination and repair. Holoenzyme degrades any linearized DNA that is unable to undergo homologous recombination. In the holoenzyme this subunit recognizes the wild-type Chi sequence, and when added to isolated RecB increases its ATP-dependent helicase processivity.</text>
</comment>
<evidence type="ECO:0000256" key="6">
    <source>
        <dbReference type="ARBA" id="ARBA00022839"/>
    </source>
</evidence>
<gene>
    <name evidence="10 12" type="primary">recC</name>
    <name evidence="12" type="ORF">GCM10022279_14410</name>
</gene>
<sequence>MIPDCPPGLIALHSNRTDALADTMAAWLAAHPLAPLESEVVLVQSNGMAEWLKMQLAQHQGVCAAVRLELPARFAWASYRQVLGPRAVPHHSALDKSALLWRLMQLLPQVVGQPVYAPLQRYLQGDEPERRLQLARRLADLFDQYQIYRGDWLDAWAQGLAVLTQPGQPDAPLPAQQQWQCALWQALLAELSPAERAGTRAAVHARALQHLASGTPAQQPVARRVVVFGLSHMPLSLLQLLAALAGHSQIVLAVHNPSRYHWADAIDGRDLLRQQRQRHPDRGGAPLAGVPLQAMHLHAHPLLSAWGRQCRDTIRQLDAFDTTLQTAAELDWPRVDLYDDTPASDGLLLEQVQRSIRDLLPLAEHPRSLLPGHHVPAGDRSIVFHSAHSLVRELEVLHDQLLDLLAAPPAAGQAPLQPRDIVVMLPDVQQAAASIRAVFGQYPRQDARHIPFDIADLGARAASPLVAALQWLLRLPSQRVHLSELCDLLQVPAVAARLGLDEADLPLLTRWMSGAGIRWGLGSAQRAQLDLAACGDANSAGFGLRRMLLGYASGGEGVADARGQQQSPAWQGIEPYDEVGGLDAELAGALATLLDMLQRWWQQSLQPATPQQWADRLRALLAQLVLARSETDRALLGLLGDALFRWLQDCEQAGFDEPIALAVAQSAWLDALAQPSLAQRFRAGGVTFCTLMPMRAIPFEVVCLVGMNEGDYPRRSQRSDFDLMQERGQYRPGDRARRDDDRQLMLDALLSARRTLYVSWTGRLARDNSEQPPSVLVAQLRDYLAAGWRGQGDTPDSLLAERTTAHPLQPFSRAYFEQGGGLHTHAQEWRAAHAQTGDADLAQTTPVDALPAFAPDPQTPLTLRRLQAWLRHPARAFFQHRLQVFLDAQDETQEDNEPFALQGLDNFEVVQELQQQVCSDWLAASAQDGQPPGEDFTTASLRQHLQRLQRSGRLPLASVGQRQAAQLQATLAPALTHWQQARSSHSQPGERQLLHYEAAGVRLQDWLPTLLHAPQNPAAAPLWLDMDPRELSEKDGKNQRARADRLLPYYLRSLVAAACGQTAGALVVGLSQCLHIAPMPAAAARNALDALLALWRHGQSQPLPLPLRTALALLTQGEAKAVAAYQGSFQGVAEGGDPYWARLYPDYAALAHDGQLHDTAPQVHGPLLRWCQEQVRVQLWDDAN</sequence>
<evidence type="ECO:0000256" key="5">
    <source>
        <dbReference type="ARBA" id="ARBA00022806"/>
    </source>
</evidence>